<name>A0A3E0EL43_9FLAO</name>
<proteinExistence type="predicted"/>
<dbReference type="RefSeq" id="WP_170141443.1">
    <property type="nucleotide sequence ID" value="NZ_QUNI01000005.1"/>
</dbReference>
<evidence type="ECO:0000313" key="1">
    <source>
        <dbReference type="EMBL" id="REG98845.1"/>
    </source>
</evidence>
<sequence>MNRKTTFLFSFNSFLFFLMLVLLPSMAILSAQTITPQKLPFYSICAGGPHPTDPNKVFNEYQAQFKLTGFNGNETFVVELSNPSGVFTTTTATIPLEPLAGTPPDTSTDKTLTFAVPTDLIGSDKYQLRVKCTTTGQTSSSFTIFGTPSDKSLPAYFKAYNKSFYIADKKSSINFCSGGSVVLAVYNPTPADPGSSPANFSQLKYNWYKNDVLIPGQTGSSIVVNTSGSYYAELNYGPCTDENFRSQGVTVTSSSGGAGGVSITSSLGNPFCLDSDMTTLTASAGNTYIWSKDGSIIPNATSQTYQTNIAGVYSCTIDFGGCNDTATIDLKSAGSVSANGNVIAEGETVSIEQGETLNVTTTSTFSNPTYQWYLNNNAINGATQSSLDITVSGNYKVNISGCEMSFKVNYSTVIDYNVPKIPNVVSPNNDGQNDTWIIPDVYNNTNTHVAILSSLGEIVFETDNYDNYNGWPQATIEFKNFNPVFYYIITPNGDSAKKGSITLLK</sequence>
<comment type="caution">
    <text evidence="1">The sequence shown here is derived from an EMBL/GenBank/DDBJ whole genome shotgun (WGS) entry which is preliminary data.</text>
</comment>
<reference evidence="1 2" key="1">
    <citation type="submission" date="2018-08" db="EMBL/GenBank/DDBJ databases">
        <title>Genomic Encyclopedia of Archaeal and Bacterial Type Strains, Phase II (KMG-II): from individual species to whole genera.</title>
        <authorList>
            <person name="Goeker M."/>
        </authorList>
    </citation>
    <scope>NUCLEOTIDE SEQUENCE [LARGE SCALE GENOMIC DNA]</scope>
    <source>
        <strain evidence="1 2">DSM 100880</strain>
    </source>
</reference>
<organism evidence="1 2">
    <name type="scientific">Flavobacterium aquicola</name>
    <dbReference type="NCBI Taxonomy" id="1682742"/>
    <lineage>
        <taxon>Bacteria</taxon>
        <taxon>Pseudomonadati</taxon>
        <taxon>Bacteroidota</taxon>
        <taxon>Flavobacteriia</taxon>
        <taxon>Flavobacteriales</taxon>
        <taxon>Flavobacteriaceae</taxon>
        <taxon>Flavobacterium</taxon>
    </lineage>
</organism>
<dbReference type="Pfam" id="PF13585">
    <property type="entry name" value="CHU_C"/>
    <property type="match status" value="1"/>
</dbReference>
<evidence type="ECO:0000313" key="2">
    <source>
        <dbReference type="Proteomes" id="UP000257136"/>
    </source>
</evidence>
<dbReference type="Proteomes" id="UP000257136">
    <property type="component" value="Unassembled WGS sequence"/>
</dbReference>
<gene>
    <name evidence="1" type="ORF">C8P67_1054</name>
</gene>
<dbReference type="AlphaFoldDB" id="A0A3E0EL43"/>
<protein>
    <submittedName>
        <fullName evidence="1">CHU domain-containing protein</fullName>
    </submittedName>
</protein>
<keyword evidence="2" id="KW-1185">Reference proteome</keyword>
<dbReference type="Gene3D" id="2.60.40.10">
    <property type="entry name" value="Immunoglobulins"/>
    <property type="match status" value="1"/>
</dbReference>
<dbReference type="EMBL" id="QUNI01000005">
    <property type="protein sequence ID" value="REG98845.1"/>
    <property type="molecule type" value="Genomic_DNA"/>
</dbReference>
<dbReference type="InterPro" id="IPR013783">
    <property type="entry name" value="Ig-like_fold"/>
</dbReference>
<accession>A0A3E0EL43</accession>